<dbReference type="InterPro" id="IPR002711">
    <property type="entry name" value="HNH"/>
</dbReference>
<dbReference type="Gene3D" id="1.10.30.50">
    <property type="match status" value="1"/>
</dbReference>
<feature type="domain" description="HNH nuclease" evidence="2">
    <location>
        <begin position="74"/>
        <end position="122"/>
    </location>
</feature>
<organism evidence="3 4">
    <name type="scientific">Bacillus badius</name>
    <dbReference type="NCBI Taxonomy" id="1455"/>
    <lineage>
        <taxon>Bacteria</taxon>
        <taxon>Bacillati</taxon>
        <taxon>Bacillota</taxon>
        <taxon>Bacilli</taxon>
        <taxon>Bacillales</taxon>
        <taxon>Bacillaceae</taxon>
        <taxon>Pseudobacillus</taxon>
    </lineage>
</organism>
<comment type="caution">
    <text evidence="3">The sequence shown here is derived from an EMBL/GenBank/DDBJ whole genome shotgun (WGS) entry which is preliminary data.</text>
</comment>
<keyword evidence="4" id="KW-1185">Reference proteome</keyword>
<evidence type="ECO:0000313" key="3">
    <source>
        <dbReference type="EMBL" id="KIL79557.1"/>
    </source>
</evidence>
<dbReference type="InterPro" id="IPR003615">
    <property type="entry name" value="HNH_nuc"/>
</dbReference>
<accession>A0ABR5AXU9</accession>
<protein>
    <recommendedName>
        <fullName evidence="2">HNH nuclease domain-containing protein</fullName>
    </recommendedName>
</protein>
<sequence length="184" mass="21784">MGISRNLHAEGVRLMGLEFSPYSKEQQLAGHQKKEKDRPKFKPRRPKKQKRKAETYKGRVIPKAKVRGEISKKEYNRAIEAFGECCVMCGDPRIEMHHVKYRSQQGRGGYRNLMPLCNDHHSDAHTNRKFADMLREQRAQQFGEWYWADKFDLFKAGLIPNTTEKAFETYMDEQERMKRDQTRC</sequence>
<proteinExistence type="predicted"/>
<gene>
    <name evidence="3" type="ORF">SD77_2011</name>
</gene>
<evidence type="ECO:0000313" key="4">
    <source>
        <dbReference type="Proteomes" id="UP000031982"/>
    </source>
</evidence>
<dbReference type="EMBL" id="JXLP01000002">
    <property type="protein sequence ID" value="KIL79557.1"/>
    <property type="molecule type" value="Genomic_DNA"/>
</dbReference>
<reference evidence="3 4" key="1">
    <citation type="submission" date="2015-01" db="EMBL/GenBank/DDBJ databases">
        <title>Genome Assembly of Bacillus badius MTCC 1458.</title>
        <authorList>
            <person name="Verma A."/>
            <person name="Khatri I."/>
            <person name="Mual P."/>
            <person name="Subramanian S."/>
            <person name="Krishnamurthi S."/>
        </authorList>
    </citation>
    <scope>NUCLEOTIDE SEQUENCE [LARGE SCALE GENOMIC DNA]</scope>
    <source>
        <strain evidence="3 4">MTCC 1458</strain>
    </source>
</reference>
<dbReference type="SMART" id="SM00507">
    <property type="entry name" value="HNHc"/>
    <property type="match status" value="1"/>
</dbReference>
<dbReference type="Pfam" id="PF01844">
    <property type="entry name" value="HNH"/>
    <property type="match status" value="1"/>
</dbReference>
<feature type="region of interest" description="Disordered" evidence="1">
    <location>
        <begin position="23"/>
        <end position="58"/>
    </location>
</feature>
<name>A0ABR5AXU9_BACBA</name>
<dbReference type="CDD" id="cd00085">
    <property type="entry name" value="HNHc"/>
    <property type="match status" value="1"/>
</dbReference>
<feature type="compositionally biased region" description="Basic residues" evidence="1">
    <location>
        <begin position="41"/>
        <end position="51"/>
    </location>
</feature>
<evidence type="ECO:0000259" key="2">
    <source>
        <dbReference type="SMART" id="SM00507"/>
    </source>
</evidence>
<evidence type="ECO:0000256" key="1">
    <source>
        <dbReference type="SAM" id="MobiDB-lite"/>
    </source>
</evidence>
<dbReference type="Proteomes" id="UP000031982">
    <property type="component" value="Unassembled WGS sequence"/>
</dbReference>